<dbReference type="STRING" id="1085623.GNIT_1868"/>
<organism evidence="1 2">
    <name type="scientific">Glaciecola nitratireducens (strain JCM 12485 / KCTC 12276 / FR1064)</name>
    <dbReference type="NCBI Taxonomy" id="1085623"/>
    <lineage>
        <taxon>Bacteria</taxon>
        <taxon>Pseudomonadati</taxon>
        <taxon>Pseudomonadota</taxon>
        <taxon>Gammaproteobacteria</taxon>
        <taxon>Alteromonadales</taxon>
        <taxon>Alteromonadaceae</taxon>
        <taxon>Brumicola</taxon>
    </lineage>
</organism>
<dbReference type="eggNOG" id="COG2114">
    <property type="taxonomic scope" value="Bacteria"/>
</dbReference>
<name>G4QHJ1_GLANF</name>
<reference evidence="1 2" key="1">
    <citation type="journal article" date="2011" name="J. Bacteriol.">
        <title>Complete genome sequence of seawater bacterium Glaciecola nitratireducens FR1064T.</title>
        <authorList>
            <person name="Bian F."/>
            <person name="Qin Q.L."/>
            <person name="Xie B.B."/>
            <person name="Shu Y.L."/>
            <person name="Zhang X.Y."/>
            <person name="Yu Y."/>
            <person name="Chen B."/>
            <person name="Chen X.L."/>
            <person name="Zhou B.C."/>
            <person name="Zhang Y.Z."/>
        </authorList>
    </citation>
    <scope>NUCLEOTIDE SEQUENCE [LARGE SCALE GENOMIC DNA]</scope>
    <source>
        <strain evidence="2">JCM 12485 / KCTC 12276 / FR1064</strain>
    </source>
</reference>
<dbReference type="InterPro" id="IPR013324">
    <property type="entry name" value="RNA_pol_sigma_r3/r4-like"/>
</dbReference>
<dbReference type="InterPro" id="IPR029787">
    <property type="entry name" value="Nucleotide_cyclase"/>
</dbReference>
<proteinExistence type="predicted"/>
<evidence type="ECO:0000313" key="2">
    <source>
        <dbReference type="Proteomes" id="UP000009282"/>
    </source>
</evidence>
<gene>
    <name evidence="1" type="ordered locus">GNIT_1868</name>
</gene>
<evidence type="ECO:0000313" key="1">
    <source>
        <dbReference type="EMBL" id="AEP29977.1"/>
    </source>
</evidence>
<sequence>MTTAESKQYAVLTTDIVHSTKLSAADYSAVMTTLEKILQSHQSKYQCKFEIFRGDSFQVLYPDINDAMKSVLSIRLFLQSSISCPAVKLTQSLATGTFDKASHKLSSSLGEAFILSGRALDKASRGDLVVNLASTTNSNDLKISTLFLHHLLDGLTEKQAEVLYYYIDFDFPEHQSIADHMSMTRQNVTAHLKRSGADLVKAYLLGYREICIGSQK</sequence>
<keyword evidence="2" id="KW-1185">Reference proteome</keyword>
<dbReference type="EMBL" id="CP003060">
    <property type="protein sequence ID" value="AEP29977.1"/>
    <property type="molecule type" value="Genomic_DNA"/>
</dbReference>
<dbReference type="RefSeq" id="WP_014108851.1">
    <property type="nucleotide sequence ID" value="NC_016041.1"/>
</dbReference>
<accession>G4QHJ1</accession>
<dbReference type="OrthoDB" id="7064118at2"/>
<dbReference type="SUPFAM" id="SSF88659">
    <property type="entry name" value="Sigma3 and sigma4 domains of RNA polymerase sigma factors"/>
    <property type="match status" value="1"/>
</dbReference>
<dbReference type="HOGENOM" id="CLU_085936_1_0_6"/>
<protein>
    <submittedName>
        <fullName evidence="1">Uncharacterized protein</fullName>
    </submittedName>
</protein>
<dbReference type="Proteomes" id="UP000009282">
    <property type="component" value="Chromosome"/>
</dbReference>
<dbReference type="KEGG" id="gni:GNIT_1868"/>
<dbReference type="AlphaFoldDB" id="G4QHJ1"/>
<dbReference type="Gene3D" id="3.30.70.1230">
    <property type="entry name" value="Nucleotide cyclase"/>
    <property type="match status" value="1"/>
</dbReference>